<feature type="compositionally biased region" description="Polar residues" evidence="1">
    <location>
        <begin position="18"/>
        <end position="30"/>
    </location>
</feature>
<reference evidence="2" key="1">
    <citation type="journal article" date="2020" name="Fungal Divers.">
        <title>Resolving the Mortierellaceae phylogeny through synthesis of multi-gene phylogenetics and phylogenomics.</title>
        <authorList>
            <person name="Vandepol N."/>
            <person name="Liber J."/>
            <person name="Desiro A."/>
            <person name="Na H."/>
            <person name="Kennedy M."/>
            <person name="Barry K."/>
            <person name="Grigoriev I.V."/>
            <person name="Miller A.N."/>
            <person name="O'Donnell K."/>
            <person name="Stajich J.E."/>
            <person name="Bonito G."/>
        </authorList>
    </citation>
    <scope>NUCLEOTIDE SEQUENCE</scope>
    <source>
        <strain evidence="2">BC1065</strain>
    </source>
</reference>
<dbReference type="AlphaFoldDB" id="A0A9P6Q6E1"/>
<accession>A0A9P6Q6E1</accession>
<evidence type="ECO:0000313" key="2">
    <source>
        <dbReference type="EMBL" id="KAG0260945.1"/>
    </source>
</evidence>
<dbReference type="Proteomes" id="UP000807716">
    <property type="component" value="Unassembled WGS sequence"/>
</dbReference>
<dbReference type="EMBL" id="JAAAJB010000233">
    <property type="protein sequence ID" value="KAG0260945.1"/>
    <property type="molecule type" value="Genomic_DNA"/>
</dbReference>
<organism evidence="2 3">
    <name type="scientific">Actinomortierella ambigua</name>
    <dbReference type="NCBI Taxonomy" id="1343610"/>
    <lineage>
        <taxon>Eukaryota</taxon>
        <taxon>Fungi</taxon>
        <taxon>Fungi incertae sedis</taxon>
        <taxon>Mucoromycota</taxon>
        <taxon>Mortierellomycotina</taxon>
        <taxon>Mortierellomycetes</taxon>
        <taxon>Mortierellales</taxon>
        <taxon>Mortierellaceae</taxon>
        <taxon>Actinomortierella</taxon>
    </lineage>
</organism>
<keyword evidence="3" id="KW-1185">Reference proteome</keyword>
<evidence type="ECO:0000313" key="3">
    <source>
        <dbReference type="Proteomes" id="UP000807716"/>
    </source>
</evidence>
<feature type="region of interest" description="Disordered" evidence="1">
    <location>
        <begin position="1"/>
        <end position="30"/>
    </location>
</feature>
<protein>
    <submittedName>
        <fullName evidence="2">Uncharacterized protein</fullName>
    </submittedName>
</protein>
<feature type="compositionally biased region" description="Low complexity" evidence="1">
    <location>
        <begin position="63"/>
        <end position="78"/>
    </location>
</feature>
<proteinExistence type="predicted"/>
<evidence type="ECO:0000256" key="1">
    <source>
        <dbReference type="SAM" id="MobiDB-lite"/>
    </source>
</evidence>
<comment type="caution">
    <text evidence="2">The sequence shown here is derived from an EMBL/GenBank/DDBJ whole genome shotgun (WGS) entry which is preliminary data.</text>
</comment>
<gene>
    <name evidence="2" type="ORF">DFQ27_003269</name>
</gene>
<name>A0A9P6Q6E1_9FUNG</name>
<feature type="region of interest" description="Disordered" evidence="1">
    <location>
        <begin position="59"/>
        <end position="103"/>
    </location>
</feature>
<sequence length="115" mass="11473">MGQALPMTTAFGTAGGVPTTNESAAATKEQSMPTISAAGAIAASAASVAATCGSVLSKDGYRSSTSTTCSSSQDDTTTLNGSECGSVYSATPPRKRTLQNASGKGTRFSAFNYVQ</sequence>